<evidence type="ECO:0000259" key="8">
    <source>
        <dbReference type="Pfam" id="PF19053"/>
    </source>
</evidence>
<feature type="transmembrane region" description="Helical" evidence="7">
    <location>
        <begin position="143"/>
        <end position="162"/>
    </location>
</feature>
<keyword evidence="11" id="KW-1185">Reference proteome</keyword>
<feature type="transmembrane region" description="Helical" evidence="7">
    <location>
        <begin position="250"/>
        <end position="271"/>
    </location>
</feature>
<feature type="transmembrane region" description="Helical" evidence="7">
    <location>
        <begin position="116"/>
        <end position="137"/>
    </location>
</feature>
<feature type="transmembrane region" description="Helical" evidence="7">
    <location>
        <begin position="303"/>
        <end position="325"/>
    </location>
</feature>
<dbReference type="InterPro" id="IPR006707">
    <property type="entry name" value="T7SS_EccD"/>
</dbReference>
<feature type="domain" description="EccD-like transmembrane" evidence="8">
    <location>
        <begin position="115"/>
        <end position="444"/>
    </location>
</feature>
<evidence type="ECO:0000256" key="1">
    <source>
        <dbReference type="ARBA" id="ARBA00004651"/>
    </source>
</evidence>
<organism evidence="10 12">
    <name type="scientific">Mycolicibacterium novocastrense</name>
    <name type="common">Mycobacterium novocastrense</name>
    <dbReference type="NCBI Taxonomy" id="59813"/>
    <lineage>
        <taxon>Bacteria</taxon>
        <taxon>Bacillati</taxon>
        <taxon>Actinomycetota</taxon>
        <taxon>Actinomycetes</taxon>
        <taxon>Mycobacteriales</taxon>
        <taxon>Mycobacteriaceae</taxon>
        <taxon>Mycolicibacterium</taxon>
    </lineage>
</organism>
<feature type="transmembrane region" description="Helical" evidence="7">
    <location>
        <begin position="331"/>
        <end position="350"/>
    </location>
</feature>
<dbReference type="AlphaFoldDB" id="A0AAW5SGP7"/>
<comment type="similarity">
    <text evidence="2">Belongs to the EccD/Snm4 family.</text>
</comment>
<comment type="subcellular location">
    <subcellularLocation>
        <location evidence="1">Cell membrane</location>
        <topology evidence="1">Multi-pass membrane protein</topology>
    </subcellularLocation>
</comment>
<dbReference type="EMBL" id="JACKTI010000027">
    <property type="protein sequence ID" value="MCV7023258.1"/>
    <property type="molecule type" value="Genomic_DNA"/>
</dbReference>
<feature type="transmembrane region" description="Helical" evidence="7">
    <location>
        <begin position="362"/>
        <end position="381"/>
    </location>
</feature>
<reference evidence="10" key="2">
    <citation type="submission" date="2020-07" db="EMBL/GenBank/DDBJ databases">
        <authorList>
            <person name="Pettersson B.M.F."/>
            <person name="Behra P.R.K."/>
            <person name="Ramesh M."/>
            <person name="Das S."/>
            <person name="Dasgupta S."/>
            <person name="Kirsebom L.A."/>
        </authorList>
    </citation>
    <scope>NUCLEOTIDE SEQUENCE</scope>
    <source>
        <strain evidence="10">DSM 44203</strain>
    </source>
</reference>
<reference evidence="9 11" key="1">
    <citation type="journal article" date="2016" name="Genome Announc.">
        <title>Draft Genome Sequences of Five Rapidly Growing Mycobacterium Species, M. thermoresistibile, M. fortuitum subsp. acetamidolyticum, M. canariasense, M. brisbanense, and M. novocastrense.</title>
        <authorList>
            <person name="Katahira K."/>
            <person name="Ogura Y."/>
            <person name="Gotoh Y."/>
            <person name="Hayashi T."/>
        </authorList>
    </citation>
    <scope>NUCLEOTIDE SEQUENCE [LARGE SCALE GENOMIC DNA]</scope>
    <source>
        <strain evidence="9 11">JCM18114</strain>
    </source>
</reference>
<feature type="transmembrane region" description="Helical" evidence="7">
    <location>
        <begin position="169"/>
        <end position="189"/>
    </location>
</feature>
<sequence>MAGSGCRVSIHVDGANATQSVDLALPRRACLGDMLPSILELVHPDHHEVVTGARWRLHRIDGSSLDESLTLPDNQVRDGDVLWLSTDDVCEPVFAPWDATRTVVRWQPAPGGIPRMLCVAASVVCAAIGGITLLWSTGSTGRTVLIGGALTCAALAAAVVSGRTHSEPLMCTTFSVMSVMMAAVTAAAAVPGGPLAAHLLLASSAGLATAVVSLRLTGRGLVPLVAIATTSVLCTASCAASVAWHLGGPAAGSLLAAMALATLSSAPRLAIALTRIGPRPLDDDMHRPPDSIEDSEAARAHELLTAMIAGASIAAAIAAVSAGYGSIAREFSILAAVFDGAVGAALLLRIRTHIGTVRRTTLAVSGFVALTAAFVILAAALRQHAHWFAALAAVAGTGFLIPLLRFTPGLAARRAAELAEYAALAAVIPLGCWIAGLFGLVRNLALT</sequence>
<dbReference type="RefSeq" id="WP_084377818.1">
    <property type="nucleotide sequence ID" value="NZ_BCTA01000093.1"/>
</dbReference>
<keyword evidence="3" id="KW-1003">Cell membrane</keyword>
<evidence type="ECO:0000313" key="11">
    <source>
        <dbReference type="Proteomes" id="UP000069773"/>
    </source>
</evidence>
<dbReference type="Pfam" id="PF08817">
    <property type="entry name" value="YukD"/>
    <property type="match status" value="1"/>
</dbReference>
<evidence type="ECO:0000256" key="6">
    <source>
        <dbReference type="ARBA" id="ARBA00023136"/>
    </source>
</evidence>
<feature type="transmembrane region" description="Helical" evidence="7">
    <location>
        <begin position="195"/>
        <end position="214"/>
    </location>
</feature>
<keyword evidence="5 7" id="KW-1133">Transmembrane helix</keyword>
<reference evidence="10" key="3">
    <citation type="journal article" date="2022" name="BMC Genomics">
        <title>Comparative genome analysis of mycobacteria focusing on tRNA and non-coding RNA.</title>
        <authorList>
            <person name="Behra P.R.K."/>
            <person name="Pettersson B.M.F."/>
            <person name="Ramesh M."/>
            <person name="Das S."/>
            <person name="Dasgupta S."/>
            <person name="Kirsebom L.A."/>
        </authorList>
    </citation>
    <scope>NUCLEOTIDE SEQUENCE</scope>
    <source>
        <strain evidence="10">DSM 44203</strain>
    </source>
</reference>
<dbReference type="EMBL" id="BCTA01000093">
    <property type="protein sequence ID" value="GAT12530.1"/>
    <property type="molecule type" value="Genomic_DNA"/>
</dbReference>
<evidence type="ECO:0000256" key="5">
    <source>
        <dbReference type="ARBA" id="ARBA00022989"/>
    </source>
</evidence>
<proteinExistence type="inferred from homology"/>
<evidence type="ECO:0000313" key="9">
    <source>
        <dbReference type="EMBL" id="GAT12530.1"/>
    </source>
</evidence>
<dbReference type="Pfam" id="PF19053">
    <property type="entry name" value="EccD"/>
    <property type="match status" value="1"/>
</dbReference>
<dbReference type="Gene3D" id="3.10.20.90">
    <property type="entry name" value="Phosphatidylinositol 3-kinase Catalytic Subunit, Chain A, domain 1"/>
    <property type="match status" value="1"/>
</dbReference>
<protein>
    <submittedName>
        <fullName evidence="9">Type VII secretion integral membrane protein Ecc D</fullName>
    </submittedName>
    <submittedName>
        <fullName evidence="10">Type VII secretion integral membrane protein EccD</fullName>
    </submittedName>
</protein>
<dbReference type="InterPro" id="IPR024962">
    <property type="entry name" value="YukD-like"/>
</dbReference>
<keyword evidence="6 7" id="KW-0472">Membrane</keyword>
<keyword evidence="4 7" id="KW-0812">Transmembrane</keyword>
<feature type="transmembrane region" description="Helical" evidence="7">
    <location>
        <begin position="418"/>
        <end position="441"/>
    </location>
</feature>
<dbReference type="Proteomes" id="UP001207528">
    <property type="component" value="Unassembled WGS sequence"/>
</dbReference>
<evidence type="ECO:0000256" key="7">
    <source>
        <dbReference type="SAM" id="Phobius"/>
    </source>
</evidence>
<evidence type="ECO:0000256" key="4">
    <source>
        <dbReference type="ARBA" id="ARBA00022692"/>
    </source>
</evidence>
<dbReference type="Proteomes" id="UP000069773">
    <property type="component" value="Unassembled WGS sequence"/>
</dbReference>
<evidence type="ECO:0000256" key="3">
    <source>
        <dbReference type="ARBA" id="ARBA00022475"/>
    </source>
</evidence>
<dbReference type="InterPro" id="IPR044049">
    <property type="entry name" value="EccD_transm"/>
</dbReference>
<dbReference type="NCBIfam" id="TIGR03920">
    <property type="entry name" value="T7SS_EccD"/>
    <property type="match status" value="1"/>
</dbReference>
<evidence type="ECO:0000313" key="12">
    <source>
        <dbReference type="Proteomes" id="UP001207528"/>
    </source>
</evidence>
<dbReference type="GO" id="GO:0005886">
    <property type="term" value="C:plasma membrane"/>
    <property type="evidence" value="ECO:0007669"/>
    <property type="project" value="UniProtKB-SubCell"/>
</dbReference>
<gene>
    <name evidence="10" type="primary">eccD</name>
    <name evidence="10" type="ORF">H7I77_07830</name>
    <name evidence="9" type="ORF">RMCN_5663</name>
</gene>
<comment type="caution">
    <text evidence="10">The sequence shown here is derived from an EMBL/GenBank/DDBJ whole genome shotgun (WGS) entry which is preliminary data.</text>
</comment>
<feature type="transmembrane region" description="Helical" evidence="7">
    <location>
        <begin position="221"/>
        <end position="244"/>
    </location>
</feature>
<evidence type="ECO:0000256" key="2">
    <source>
        <dbReference type="ARBA" id="ARBA00006162"/>
    </source>
</evidence>
<feature type="transmembrane region" description="Helical" evidence="7">
    <location>
        <begin position="387"/>
        <end position="406"/>
    </location>
</feature>
<name>A0AAW5SGP7_MYCNV</name>
<accession>A0AAW5SGP7</accession>
<evidence type="ECO:0000313" key="10">
    <source>
        <dbReference type="EMBL" id="MCV7023258.1"/>
    </source>
</evidence>